<sequence>MCFFLSGVLKK</sequence>
<reference evidence="1" key="2">
    <citation type="journal article" date="2015" name="Fish Shellfish Immunol.">
        <title>Early steps in the European eel (Anguilla anguilla)-Vibrio vulnificus interaction in the gills: Role of the RtxA13 toxin.</title>
        <authorList>
            <person name="Callol A."/>
            <person name="Pajuelo D."/>
            <person name="Ebbesson L."/>
            <person name="Teles M."/>
            <person name="MacKenzie S."/>
            <person name="Amaro C."/>
        </authorList>
    </citation>
    <scope>NUCLEOTIDE SEQUENCE</scope>
</reference>
<name>A0A0E9TV13_ANGAN</name>
<proteinExistence type="predicted"/>
<evidence type="ECO:0000313" key="1">
    <source>
        <dbReference type="EMBL" id="JAH57534.1"/>
    </source>
</evidence>
<organism evidence="1">
    <name type="scientific">Anguilla anguilla</name>
    <name type="common">European freshwater eel</name>
    <name type="synonym">Muraena anguilla</name>
    <dbReference type="NCBI Taxonomy" id="7936"/>
    <lineage>
        <taxon>Eukaryota</taxon>
        <taxon>Metazoa</taxon>
        <taxon>Chordata</taxon>
        <taxon>Craniata</taxon>
        <taxon>Vertebrata</taxon>
        <taxon>Euteleostomi</taxon>
        <taxon>Actinopterygii</taxon>
        <taxon>Neopterygii</taxon>
        <taxon>Teleostei</taxon>
        <taxon>Anguilliformes</taxon>
        <taxon>Anguillidae</taxon>
        <taxon>Anguilla</taxon>
    </lineage>
</organism>
<accession>A0A0E9TV13</accession>
<reference evidence="1" key="1">
    <citation type="submission" date="2014-11" db="EMBL/GenBank/DDBJ databases">
        <authorList>
            <person name="Amaro Gonzalez C."/>
        </authorList>
    </citation>
    <scope>NUCLEOTIDE SEQUENCE</scope>
</reference>
<protein>
    <submittedName>
        <fullName evidence="1">Uncharacterized protein</fullName>
    </submittedName>
</protein>
<dbReference type="EMBL" id="GBXM01051043">
    <property type="protein sequence ID" value="JAH57534.1"/>
    <property type="molecule type" value="Transcribed_RNA"/>
</dbReference>